<proteinExistence type="inferred from homology"/>
<dbReference type="Gene3D" id="3.40.50.2300">
    <property type="match status" value="2"/>
</dbReference>
<reference evidence="4 5" key="1">
    <citation type="journal article" date="2010" name="PLoS ONE">
        <title>The glycobiome of the rumen bacterium Butyrivibrio proteoclasticus B316(T) highlights adaptation to a polysaccharide-rich environment.</title>
        <authorList>
            <person name="Kelly W.J."/>
            <person name="Leahy S.C."/>
            <person name="Altermann E."/>
            <person name="Yeoman C.J."/>
            <person name="Dunne J.C."/>
            <person name="Kong Z."/>
            <person name="Pacheco D.M."/>
            <person name="Li D."/>
            <person name="Noel S.J."/>
            <person name="Moon C.D."/>
            <person name="Cookson A.L."/>
            <person name="Attwood G.T."/>
        </authorList>
    </citation>
    <scope>NUCLEOTIDE SEQUENCE [LARGE SCALE GENOMIC DNA]</scope>
    <source>
        <strain evidence="5">ATCC 51982 / DSM 14932 / B316</strain>
    </source>
</reference>
<dbReference type="Proteomes" id="UP000001299">
    <property type="component" value="Chromosome 2"/>
</dbReference>
<dbReference type="AlphaFoldDB" id="E0S3B6"/>
<gene>
    <name evidence="4" type="ordered locus">bpr_III212</name>
</gene>
<evidence type="ECO:0000313" key="4">
    <source>
        <dbReference type="EMBL" id="ADL35898.1"/>
    </source>
</evidence>
<name>E0S3B6_BUTPB</name>
<dbReference type="PANTHER" id="PTHR30036">
    <property type="entry name" value="D-XYLOSE-BINDING PERIPLASMIC PROTEIN"/>
    <property type="match status" value="1"/>
</dbReference>
<evidence type="ECO:0000256" key="2">
    <source>
        <dbReference type="ARBA" id="ARBA00007639"/>
    </source>
</evidence>
<feature type="domain" description="Periplasmic binding protein" evidence="3">
    <location>
        <begin position="75"/>
        <end position="330"/>
    </location>
</feature>
<dbReference type="GO" id="GO:0030288">
    <property type="term" value="C:outer membrane-bounded periplasmic space"/>
    <property type="evidence" value="ECO:0007669"/>
    <property type="project" value="TreeGrafter"/>
</dbReference>
<dbReference type="InterPro" id="IPR025997">
    <property type="entry name" value="SBP_2_dom"/>
</dbReference>
<protein>
    <submittedName>
        <fullName evidence="4">Sugar ABC transporter substrate-binding protein</fullName>
    </submittedName>
</protein>
<dbReference type="SUPFAM" id="SSF53822">
    <property type="entry name" value="Periplasmic binding protein-like I"/>
    <property type="match status" value="1"/>
</dbReference>
<comment type="subcellular location">
    <subcellularLocation>
        <location evidence="1">Cell envelope</location>
    </subcellularLocation>
</comment>
<evidence type="ECO:0000259" key="3">
    <source>
        <dbReference type="Pfam" id="PF13407"/>
    </source>
</evidence>
<dbReference type="EMBL" id="CP001811">
    <property type="protein sequence ID" value="ADL35898.1"/>
    <property type="molecule type" value="Genomic_DNA"/>
</dbReference>
<sequence length="365" mass="40281">MMIMSARRNTMSGNMKNKLHKFLIVVLTLAVAGTSSGYSTDTKKNTEDAENVVEFVHELDDYVPAKKSYNFYFTYKIVHPWWDAVALGMEDAQKKYLEKGVVITYEYMAPNAASYEDQIKRLALAEKGNYDVIGVDVADEEKISPVLDKMVASGQKVMTFSSSDAAPDCKRIAYVGNTHNYQDGADLTEALCQKLGYKGKIAILVGSHGAPCHEDRAKGAKDTIAKYKNMEIVAVEYDMDSIDVAHELAIKILKDYPDLDGFVCCNMSNPVGTARAVTELGSKAVIVGMDHDQEALRYLRDGVIYCLGVQDCYSIGFDTLQVAVKIADGNLPGDLFPDKTDENTTVIYQEEAAPMLEILYGDTSQ</sequence>
<dbReference type="PANTHER" id="PTHR30036:SF7">
    <property type="entry name" value="ABC TRANSPORTER PERIPLASMIC-BINDING PROTEIN YPHF"/>
    <property type="match status" value="1"/>
</dbReference>
<evidence type="ECO:0000256" key="1">
    <source>
        <dbReference type="ARBA" id="ARBA00004196"/>
    </source>
</evidence>
<dbReference type="InterPro" id="IPR028082">
    <property type="entry name" value="Peripla_BP_I"/>
</dbReference>
<comment type="similarity">
    <text evidence="2">Belongs to the bacterial solute-binding protein 2 family.</text>
</comment>
<dbReference type="Pfam" id="PF13407">
    <property type="entry name" value="Peripla_BP_4"/>
    <property type="match status" value="1"/>
</dbReference>
<evidence type="ECO:0000313" key="5">
    <source>
        <dbReference type="Proteomes" id="UP000001299"/>
    </source>
</evidence>
<dbReference type="eggNOG" id="COG1879">
    <property type="taxonomic scope" value="Bacteria"/>
</dbReference>
<dbReference type="GO" id="GO:0030246">
    <property type="term" value="F:carbohydrate binding"/>
    <property type="evidence" value="ECO:0007669"/>
    <property type="project" value="TreeGrafter"/>
</dbReference>
<dbReference type="KEGG" id="bpb:bpr_III212"/>
<keyword evidence="5" id="KW-1185">Reference proteome</keyword>
<accession>E0S3B6</accession>
<dbReference type="HOGENOM" id="CLU_037628_3_3_9"/>
<organism evidence="4 5">
    <name type="scientific">Butyrivibrio proteoclasticus (strain ATCC 51982 / DSM 14932 / B316)</name>
    <name type="common">Clostridium proteoclasticum</name>
    <dbReference type="NCBI Taxonomy" id="515622"/>
    <lineage>
        <taxon>Bacteria</taxon>
        <taxon>Bacillati</taxon>
        <taxon>Bacillota</taxon>
        <taxon>Clostridia</taxon>
        <taxon>Lachnospirales</taxon>
        <taxon>Lachnospiraceae</taxon>
        <taxon>Butyrivibrio</taxon>
    </lineage>
</organism>
<dbReference type="InterPro" id="IPR050555">
    <property type="entry name" value="Bact_Solute-Bind_Prot2"/>
</dbReference>
<dbReference type="STRING" id="515622.bpr_III212"/>